<dbReference type="PROSITE" id="PS50110">
    <property type="entry name" value="RESPONSE_REGULATORY"/>
    <property type="match status" value="1"/>
</dbReference>
<organism evidence="8 9">
    <name type="scientific">Alteromonas salexigens</name>
    <dbReference type="NCBI Taxonomy" id="2982530"/>
    <lineage>
        <taxon>Bacteria</taxon>
        <taxon>Pseudomonadati</taxon>
        <taxon>Pseudomonadota</taxon>
        <taxon>Gammaproteobacteria</taxon>
        <taxon>Alteromonadales</taxon>
        <taxon>Alteromonadaceae</taxon>
        <taxon>Alteromonas/Salinimonas group</taxon>
        <taxon>Alteromonas</taxon>
    </lineage>
</organism>
<dbReference type="Pfam" id="PF00072">
    <property type="entry name" value="Response_reg"/>
    <property type="match status" value="1"/>
</dbReference>
<dbReference type="InterPro" id="IPR000792">
    <property type="entry name" value="Tscrpt_reg_LuxR_C"/>
</dbReference>
<evidence type="ECO:0000256" key="2">
    <source>
        <dbReference type="ARBA" id="ARBA00023015"/>
    </source>
</evidence>
<dbReference type="RefSeq" id="WP_262994767.1">
    <property type="nucleotide sequence ID" value="NZ_JAOTJC010000008.1"/>
</dbReference>
<protein>
    <submittedName>
        <fullName evidence="8">Response regulator transcription factor</fullName>
    </submittedName>
</protein>
<feature type="modified residue" description="4-aspartylphosphate" evidence="5">
    <location>
        <position position="54"/>
    </location>
</feature>
<dbReference type="InterPro" id="IPR001789">
    <property type="entry name" value="Sig_transdc_resp-reg_receiver"/>
</dbReference>
<dbReference type="CDD" id="cd06170">
    <property type="entry name" value="LuxR_C_like"/>
    <property type="match status" value="1"/>
</dbReference>
<dbReference type="SUPFAM" id="SSF46894">
    <property type="entry name" value="C-terminal effector domain of the bipartite response regulators"/>
    <property type="match status" value="1"/>
</dbReference>
<keyword evidence="3" id="KW-0238">DNA-binding</keyword>
<evidence type="ECO:0000313" key="8">
    <source>
        <dbReference type="EMBL" id="MCU7555283.1"/>
    </source>
</evidence>
<keyword evidence="9" id="KW-1185">Reference proteome</keyword>
<dbReference type="Proteomes" id="UP001209257">
    <property type="component" value="Unassembled WGS sequence"/>
</dbReference>
<keyword evidence="4" id="KW-0804">Transcription</keyword>
<dbReference type="PANTHER" id="PTHR43214">
    <property type="entry name" value="TWO-COMPONENT RESPONSE REGULATOR"/>
    <property type="match status" value="1"/>
</dbReference>
<comment type="caution">
    <text evidence="8">The sequence shown here is derived from an EMBL/GenBank/DDBJ whole genome shotgun (WGS) entry which is preliminary data.</text>
</comment>
<evidence type="ECO:0000259" key="7">
    <source>
        <dbReference type="PROSITE" id="PS50110"/>
    </source>
</evidence>
<dbReference type="PROSITE" id="PS50043">
    <property type="entry name" value="HTH_LUXR_2"/>
    <property type="match status" value="1"/>
</dbReference>
<evidence type="ECO:0000313" key="9">
    <source>
        <dbReference type="Proteomes" id="UP001209257"/>
    </source>
</evidence>
<dbReference type="Pfam" id="PF00196">
    <property type="entry name" value="GerE"/>
    <property type="match status" value="1"/>
</dbReference>
<evidence type="ECO:0000256" key="4">
    <source>
        <dbReference type="ARBA" id="ARBA00023163"/>
    </source>
</evidence>
<dbReference type="SMART" id="SM00448">
    <property type="entry name" value="REC"/>
    <property type="match status" value="1"/>
</dbReference>
<gene>
    <name evidence="8" type="ORF">OCL06_11855</name>
</gene>
<dbReference type="Gene3D" id="3.40.50.2300">
    <property type="match status" value="1"/>
</dbReference>
<dbReference type="PANTHER" id="PTHR43214:SF24">
    <property type="entry name" value="TRANSCRIPTIONAL REGULATORY PROTEIN NARL-RELATED"/>
    <property type="match status" value="1"/>
</dbReference>
<dbReference type="InterPro" id="IPR016032">
    <property type="entry name" value="Sig_transdc_resp-reg_C-effctor"/>
</dbReference>
<dbReference type="InterPro" id="IPR058245">
    <property type="entry name" value="NreC/VraR/RcsB-like_REC"/>
</dbReference>
<keyword evidence="1 5" id="KW-0597">Phosphoprotein</keyword>
<dbReference type="InterPro" id="IPR039420">
    <property type="entry name" value="WalR-like"/>
</dbReference>
<evidence type="ECO:0000256" key="5">
    <source>
        <dbReference type="PROSITE-ProRule" id="PRU00169"/>
    </source>
</evidence>
<keyword evidence="2" id="KW-0805">Transcription regulation</keyword>
<name>A0ABT2VS79_9ALTE</name>
<sequence>MIRVMLADDQALVRQGIESLLSLSEEVEVVAEAANGEQVLQQIAGVQPDVLLLDIRMPVMDGIATLQALNAMRSTVPVLMLTTFDDHNTILAALQAGAKGYLLKDVSLDTLVAGIQTLAAGDTLFQPALSQTLVESLRHQSTGADTAPVVEPVSAKEREVLRLMAAGLSNNDIATATCKSVGTVKNQVSAILAKLAVRDRTRAVLKAIELGLLD</sequence>
<proteinExistence type="predicted"/>
<evidence type="ECO:0000256" key="1">
    <source>
        <dbReference type="ARBA" id="ARBA00022553"/>
    </source>
</evidence>
<dbReference type="InterPro" id="IPR011006">
    <property type="entry name" value="CheY-like_superfamily"/>
</dbReference>
<dbReference type="SMART" id="SM00421">
    <property type="entry name" value="HTH_LUXR"/>
    <property type="match status" value="1"/>
</dbReference>
<dbReference type="SUPFAM" id="SSF52172">
    <property type="entry name" value="CheY-like"/>
    <property type="match status" value="1"/>
</dbReference>
<feature type="domain" description="HTH luxR-type" evidence="6">
    <location>
        <begin position="146"/>
        <end position="211"/>
    </location>
</feature>
<accession>A0ABT2VS79</accession>
<evidence type="ECO:0000259" key="6">
    <source>
        <dbReference type="PROSITE" id="PS50043"/>
    </source>
</evidence>
<evidence type="ECO:0000256" key="3">
    <source>
        <dbReference type="ARBA" id="ARBA00023125"/>
    </source>
</evidence>
<feature type="domain" description="Response regulatory" evidence="7">
    <location>
        <begin position="3"/>
        <end position="119"/>
    </location>
</feature>
<dbReference type="EMBL" id="JAOTJC010000008">
    <property type="protein sequence ID" value="MCU7555283.1"/>
    <property type="molecule type" value="Genomic_DNA"/>
</dbReference>
<dbReference type="PRINTS" id="PR00038">
    <property type="entry name" value="HTHLUXR"/>
</dbReference>
<reference evidence="9" key="1">
    <citation type="submission" date="2023-07" db="EMBL/GenBank/DDBJ databases">
        <title>Study on multiphase classification of strain Alteromonas salexigens isolated from the Yellow Sea.</title>
        <authorList>
            <person name="Sun L."/>
        </authorList>
    </citation>
    <scope>NUCLEOTIDE SEQUENCE [LARGE SCALE GENOMIC DNA]</scope>
    <source>
        <strain evidence="9">ASW11-19</strain>
    </source>
</reference>
<dbReference type="CDD" id="cd17535">
    <property type="entry name" value="REC_NarL-like"/>
    <property type="match status" value="1"/>
</dbReference>